<feature type="signal peptide" evidence="1">
    <location>
        <begin position="1"/>
        <end position="32"/>
    </location>
</feature>
<evidence type="ECO:0008006" key="4">
    <source>
        <dbReference type="Google" id="ProtNLM"/>
    </source>
</evidence>
<evidence type="ECO:0000313" key="3">
    <source>
        <dbReference type="Proteomes" id="UP001500665"/>
    </source>
</evidence>
<keyword evidence="1" id="KW-0732">Signal</keyword>
<dbReference type="EMBL" id="BAAAHH010000009">
    <property type="protein sequence ID" value="GAA0949783.1"/>
    <property type="molecule type" value="Genomic_DNA"/>
</dbReference>
<accession>A0ABP4BEJ1</accession>
<reference evidence="3" key="1">
    <citation type="journal article" date="2019" name="Int. J. Syst. Evol. Microbiol.">
        <title>The Global Catalogue of Microorganisms (GCM) 10K type strain sequencing project: providing services to taxonomists for standard genome sequencing and annotation.</title>
        <authorList>
            <consortium name="The Broad Institute Genomics Platform"/>
            <consortium name="The Broad Institute Genome Sequencing Center for Infectious Disease"/>
            <person name="Wu L."/>
            <person name="Ma J."/>
        </authorList>
    </citation>
    <scope>NUCLEOTIDE SEQUENCE [LARGE SCALE GENOMIC DNA]</scope>
    <source>
        <strain evidence="3">JCM 10696</strain>
    </source>
</reference>
<keyword evidence="3" id="KW-1185">Reference proteome</keyword>
<protein>
    <recommendedName>
        <fullName evidence="4">Secreted protein</fullName>
    </recommendedName>
</protein>
<name>A0ABP4BEJ1_9ACTN</name>
<gene>
    <name evidence="2" type="ORF">GCM10009550_27580</name>
</gene>
<feature type="chain" id="PRO_5045517350" description="Secreted protein" evidence="1">
    <location>
        <begin position="33"/>
        <end position="112"/>
    </location>
</feature>
<sequence>MKTNARLTMAVLATAAASAAGLAALPAGAAHAASAVQIDGQAGRKITCSTYRSPDGKRIGVGCDRGRYYVLGTACGPGRCTTIGGPIVNAPAISWAHAGSGYFGGDIRAVFV</sequence>
<proteinExistence type="predicted"/>
<evidence type="ECO:0000313" key="2">
    <source>
        <dbReference type="EMBL" id="GAA0949783.1"/>
    </source>
</evidence>
<dbReference type="RefSeq" id="WP_344240589.1">
    <property type="nucleotide sequence ID" value="NZ_BAAAHH010000009.1"/>
</dbReference>
<evidence type="ECO:0000256" key="1">
    <source>
        <dbReference type="SAM" id="SignalP"/>
    </source>
</evidence>
<dbReference type="Proteomes" id="UP001500665">
    <property type="component" value="Unassembled WGS sequence"/>
</dbReference>
<comment type="caution">
    <text evidence="2">The sequence shown here is derived from an EMBL/GenBank/DDBJ whole genome shotgun (WGS) entry which is preliminary data.</text>
</comment>
<organism evidence="2 3">
    <name type="scientific">Actinocorallia libanotica</name>
    <dbReference type="NCBI Taxonomy" id="46162"/>
    <lineage>
        <taxon>Bacteria</taxon>
        <taxon>Bacillati</taxon>
        <taxon>Actinomycetota</taxon>
        <taxon>Actinomycetes</taxon>
        <taxon>Streptosporangiales</taxon>
        <taxon>Thermomonosporaceae</taxon>
        <taxon>Actinocorallia</taxon>
    </lineage>
</organism>